<feature type="compositionally biased region" description="Basic residues" evidence="1">
    <location>
        <begin position="426"/>
        <end position="442"/>
    </location>
</feature>
<reference evidence="2 3" key="1">
    <citation type="submission" date="2020-04" db="EMBL/GenBank/DDBJ databases">
        <title>Plant Genome Project.</title>
        <authorList>
            <person name="Zhang R.-G."/>
        </authorList>
    </citation>
    <scope>NUCLEOTIDE SEQUENCE [LARGE SCALE GENOMIC DNA]</scope>
    <source>
        <strain evidence="2">YNK0</strain>
        <tissue evidence="2">Leaf</tissue>
    </source>
</reference>
<feature type="compositionally biased region" description="Basic and acidic residues" evidence="1">
    <location>
        <begin position="205"/>
        <end position="220"/>
    </location>
</feature>
<proteinExistence type="predicted"/>
<feature type="compositionally biased region" description="Basic and acidic residues" evidence="1">
    <location>
        <begin position="136"/>
        <end position="145"/>
    </location>
</feature>
<comment type="caution">
    <text evidence="2">The sequence shown here is derived from an EMBL/GenBank/DDBJ whole genome shotgun (WGS) entry which is preliminary data.</text>
</comment>
<feature type="region of interest" description="Disordered" evidence="1">
    <location>
        <begin position="424"/>
        <end position="446"/>
    </location>
</feature>
<protein>
    <recommendedName>
        <fullName evidence="4">Retrotransposon gag domain-containing protein</fullName>
    </recommendedName>
</protein>
<feature type="compositionally biased region" description="Basic and acidic residues" evidence="1">
    <location>
        <begin position="360"/>
        <end position="369"/>
    </location>
</feature>
<feature type="region of interest" description="Disordered" evidence="1">
    <location>
        <begin position="121"/>
        <end position="159"/>
    </location>
</feature>
<feature type="region of interest" description="Disordered" evidence="1">
    <location>
        <begin position="345"/>
        <end position="371"/>
    </location>
</feature>
<dbReference type="PANTHER" id="PTHR34222">
    <property type="entry name" value="GAG_PRE-INTEGRS DOMAIN-CONTAINING PROTEIN"/>
    <property type="match status" value="1"/>
</dbReference>
<evidence type="ECO:0008006" key="4">
    <source>
        <dbReference type="Google" id="ProtNLM"/>
    </source>
</evidence>
<sequence length="494" mass="55619">MVYDLRCRVTHMKQNAGSLEKYYTDLQGLWREIDFRRPNPMECTVDIQHYNQLLQEDRVYVFLDGLDDRLDKIRGDVLQMKPFPTVEQAYAHVRREAIRQQVMTNNDTDGTQGAVLVSKGLTLGNSTRGKSAKPRTSTEWHDLQARKRRDAIDNNGEPGKATIVAAEPQLSLIQPATTSKDNSSNLNSDLNWFRHEGPNEWSWSNREEPNHEEHIEHDGPNDNSGGLNGEADSVEPDRWPNVEHVTEPISPHSEVPAESSPKNTPEVSTSITPLHNDDIDTSMGYVLPPSRVTRPDKPVATFKALALLFLSSSVFVGFLHMDGQMIIESLDSLWFFSNIFSSTTPQPFTSSSDGKTTQSHLKDSPKSDEQVPITPILQKKQIQSLDTEILLQTSSKSSDLTVETEMMKPDMGVLENLELLEEERRRRGKRSCKSRAKGRGKSKREQEFSELGYNLIEVGRSGSPSPVEMPPLSDDMAMKENLKSWAFAVACTVR</sequence>
<dbReference type="AlphaFoldDB" id="A0A835DMK1"/>
<gene>
    <name evidence="2" type="ORF">HHK36_005154</name>
</gene>
<feature type="compositionally biased region" description="Basic and acidic residues" evidence="1">
    <location>
        <begin position="235"/>
        <end position="246"/>
    </location>
</feature>
<feature type="region of interest" description="Disordered" evidence="1">
    <location>
        <begin position="203"/>
        <end position="275"/>
    </location>
</feature>
<evidence type="ECO:0000313" key="3">
    <source>
        <dbReference type="Proteomes" id="UP000655225"/>
    </source>
</evidence>
<feature type="compositionally biased region" description="Polar residues" evidence="1">
    <location>
        <begin position="260"/>
        <end position="273"/>
    </location>
</feature>
<dbReference type="Proteomes" id="UP000655225">
    <property type="component" value="Unassembled WGS sequence"/>
</dbReference>
<name>A0A835DMK1_TETSI</name>
<accession>A0A835DMK1</accession>
<organism evidence="2 3">
    <name type="scientific">Tetracentron sinense</name>
    <name type="common">Spur-leaf</name>
    <dbReference type="NCBI Taxonomy" id="13715"/>
    <lineage>
        <taxon>Eukaryota</taxon>
        <taxon>Viridiplantae</taxon>
        <taxon>Streptophyta</taxon>
        <taxon>Embryophyta</taxon>
        <taxon>Tracheophyta</taxon>
        <taxon>Spermatophyta</taxon>
        <taxon>Magnoliopsida</taxon>
        <taxon>Trochodendrales</taxon>
        <taxon>Trochodendraceae</taxon>
        <taxon>Tetracentron</taxon>
    </lineage>
</organism>
<evidence type="ECO:0000313" key="2">
    <source>
        <dbReference type="EMBL" id="KAF8409081.1"/>
    </source>
</evidence>
<dbReference type="OrthoDB" id="1745136at2759"/>
<evidence type="ECO:0000256" key="1">
    <source>
        <dbReference type="SAM" id="MobiDB-lite"/>
    </source>
</evidence>
<feature type="compositionally biased region" description="Polar residues" evidence="1">
    <location>
        <begin position="123"/>
        <end position="135"/>
    </location>
</feature>
<dbReference type="PANTHER" id="PTHR34222:SF43">
    <property type="entry name" value="RETROTRANSPOSON GAG DOMAIN-CONTAINING PROTEIN"/>
    <property type="match status" value="1"/>
</dbReference>
<keyword evidence="3" id="KW-1185">Reference proteome</keyword>
<dbReference type="EMBL" id="JABCRI010000003">
    <property type="protein sequence ID" value="KAF8409081.1"/>
    <property type="molecule type" value="Genomic_DNA"/>
</dbReference>